<reference evidence="7 8" key="1">
    <citation type="submission" date="2017-09" db="EMBL/GenBank/DDBJ databases">
        <title>Bacterial strain isolated from the female urinary microbiota.</title>
        <authorList>
            <person name="Thomas-White K."/>
            <person name="Kumar N."/>
            <person name="Forster S."/>
            <person name="Putonti C."/>
            <person name="Lawley T."/>
            <person name="Wolfe A.J."/>
        </authorList>
    </citation>
    <scope>NUCLEOTIDE SEQUENCE [LARGE SCALE GENOMIC DNA]</scope>
    <source>
        <strain evidence="7 8">UMB0908</strain>
    </source>
</reference>
<dbReference type="InterPro" id="IPR044878">
    <property type="entry name" value="UbiA_sf"/>
</dbReference>
<dbReference type="GO" id="GO:0016757">
    <property type="term" value="F:glycosyltransferase activity"/>
    <property type="evidence" value="ECO:0007669"/>
    <property type="project" value="UniProtKB-KW"/>
</dbReference>
<dbReference type="CDD" id="cd13963">
    <property type="entry name" value="PT_UbiA_2"/>
    <property type="match status" value="1"/>
</dbReference>
<proteinExistence type="predicted"/>
<feature type="transmembrane region" description="Helical" evidence="6">
    <location>
        <begin position="240"/>
        <end position="261"/>
    </location>
</feature>
<feature type="transmembrane region" description="Helical" evidence="6">
    <location>
        <begin position="312"/>
        <end position="331"/>
    </location>
</feature>
<organism evidence="7 8">
    <name type="scientific">Corynebacterium xerosis</name>
    <dbReference type="NCBI Taxonomy" id="1725"/>
    <lineage>
        <taxon>Bacteria</taxon>
        <taxon>Bacillati</taxon>
        <taxon>Actinomycetota</taxon>
        <taxon>Actinomycetes</taxon>
        <taxon>Mycobacteriales</taxon>
        <taxon>Corynebacteriaceae</taxon>
        <taxon>Corynebacterium</taxon>
    </lineage>
</organism>
<dbReference type="InterPro" id="IPR000537">
    <property type="entry name" value="UbiA_prenyltransferase"/>
</dbReference>
<dbReference type="AlphaFoldDB" id="A0A2N6SYL9"/>
<gene>
    <name evidence="7" type="ORF">CJ204_07425</name>
</gene>
<feature type="transmembrane region" description="Helical" evidence="6">
    <location>
        <begin position="75"/>
        <end position="95"/>
    </location>
</feature>
<feature type="transmembrane region" description="Helical" evidence="6">
    <location>
        <begin position="51"/>
        <end position="69"/>
    </location>
</feature>
<feature type="compositionally biased region" description="Basic and acidic residues" evidence="5">
    <location>
        <begin position="1"/>
        <end position="12"/>
    </location>
</feature>
<evidence type="ECO:0000256" key="5">
    <source>
        <dbReference type="SAM" id="MobiDB-lite"/>
    </source>
</evidence>
<feature type="transmembrane region" description="Helical" evidence="6">
    <location>
        <begin position="273"/>
        <end position="292"/>
    </location>
</feature>
<evidence type="ECO:0000313" key="8">
    <source>
        <dbReference type="Proteomes" id="UP000235363"/>
    </source>
</evidence>
<evidence type="ECO:0000256" key="3">
    <source>
        <dbReference type="ARBA" id="ARBA00022989"/>
    </source>
</evidence>
<evidence type="ECO:0000256" key="1">
    <source>
        <dbReference type="ARBA" id="ARBA00004141"/>
    </source>
</evidence>
<comment type="subcellular location">
    <subcellularLocation>
        <location evidence="1">Membrane</location>
        <topology evidence="1">Multi-pass membrane protein</topology>
    </subcellularLocation>
</comment>
<dbReference type="EMBL" id="PNHF01000015">
    <property type="protein sequence ID" value="PMC62162.1"/>
    <property type="molecule type" value="Genomic_DNA"/>
</dbReference>
<feature type="transmembrane region" description="Helical" evidence="6">
    <location>
        <begin position="115"/>
        <end position="141"/>
    </location>
</feature>
<dbReference type="GO" id="GO:0016765">
    <property type="term" value="F:transferase activity, transferring alkyl or aryl (other than methyl) groups"/>
    <property type="evidence" value="ECO:0007669"/>
    <property type="project" value="InterPro"/>
</dbReference>
<keyword evidence="2 6" id="KW-0812">Transmembrane</keyword>
<comment type="caution">
    <text evidence="7">The sequence shown here is derived from an EMBL/GenBank/DDBJ whole genome shotgun (WGS) entry which is preliminary data.</text>
</comment>
<dbReference type="GO" id="GO:0016020">
    <property type="term" value="C:membrane"/>
    <property type="evidence" value="ECO:0007669"/>
    <property type="project" value="UniProtKB-SubCell"/>
</dbReference>
<protein>
    <submittedName>
        <fullName evidence="7">Decaprenyl-phosphate phosphoribosyltransferase</fullName>
    </submittedName>
</protein>
<evidence type="ECO:0000256" key="6">
    <source>
        <dbReference type="SAM" id="Phobius"/>
    </source>
</evidence>
<evidence type="ECO:0000313" key="7">
    <source>
        <dbReference type="EMBL" id="PMC62162.1"/>
    </source>
</evidence>
<accession>A0A2N6SYL9</accession>
<keyword evidence="7" id="KW-0808">Transferase</keyword>
<evidence type="ECO:0000256" key="2">
    <source>
        <dbReference type="ARBA" id="ARBA00022692"/>
    </source>
</evidence>
<feature type="region of interest" description="Disordered" evidence="5">
    <location>
        <begin position="1"/>
        <end position="36"/>
    </location>
</feature>
<dbReference type="NCBIfam" id="NF008978">
    <property type="entry name" value="PRK12324.1-4"/>
    <property type="match status" value="1"/>
</dbReference>
<keyword evidence="7" id="KW-0328">Glycosyltransferase</keyword>
<dbReference type="STRING" id="1725.WU86_09540"/>
<dbReference type="Pfam" id="PF01040">
    <property type="entry name" value="UbiA"/>
    <property type="match status" value="1"/>
</dbReference>
<name>A0A2N6SYL9_9CORY</name>
<dbReference type="Gene3D" id="1.10.357.140">
    <property type="entry name" value="UbiA prenyltransferase"/>
    <property type="match status" value="1"/>
</dbReference>
<evidence type="ECO:0000256" key="4">
    <source>
        <dbReference type="ARBA" id="ARBA00023136"/>
    </source>
</evidence>
<keyword evidence="4 6" id="KW-0472">Membrane</keyword>
<feature type="transmembrane region" description="Helical" evidence="6">
    <location>
        <begin position="147"/>
        <end position="165"/>
    </location>
</feature>
<sequence length="334" mass="35929">MREARDADRREGLNLGSEPHTYGIDEPANPQGHPPKNLLDGMYKALRPKQWVKNVLVIAAPAAAGAEALTDTRTLIDVLIAFIVFCLAASSIYLINDARDVEADRAHPTKRFRPIAAGVLPVTMAYVMAVVLIVAAVGLSFTASSGPGLAIVVSTYIALQLGYCFGWKHQPVIDIALVSSGFMLRAMAGGVAASIVLSQWFLLVAAFGSLFMAAGKRYAELLLAQRSQKKIRKSLEGYTATYLRFVWTLSATAVVLAYSLWGFEMGNRAGGAAAVWYQISMVPFTVAILRYAADVDRGTAGSPDEIALHDRALQALALLWIISIGIAVYAVPML</sequence>
<keyword evidence="3 6" id="KW-1133">Transmembrane helix</keyword>
<dbReference type="Proteomes" id="UP000235363">
    <property type="component" value="Unassembled WGS sequence"/>
</dbReference>